<keyword evidence="1" id="KW-0812">Transmembrane</keyword>
<dbReference type="PANTHER" id="PTHR36832:SF2">
    <property type="entry name" value="INTEGRAL MEMBRANE PROTEIN"/>
    <property type="match status" value="1"/>
</dbReference>
<dbReference type="PANTHER" id="PTHR36832">
    <property type="entry name" value="SLR1174 PROTEIN-RELATED"/>
    <property type="match status" value="1"/>
</dbReference>
<feature type="transmembrane region" description="Helical" evidence="1">
    <location>
        <begin position="256"/>
        <end position="277"/>
    </location>
</feature>
<feature type="transmembrane region" description="Helical" evidence="1">
    <location>
        <begin position="47"/>
        <end position="68"/>
    </location>
</feature>
<gene>
    <name evidence="2" type="ORF">SRIM_015115</name>
</gene>
<evidence type="ECO:0000313" key="2">
    <source>
        <dbReference type="EMBL" id="QST81308.1"/>
    </source>
</evidence>
<organism evidence="2 3">
    <name type="scientific">Streptomyces rimosus subsp. rimosus (strain ATCC 10970 / DSM 40260 / JCM 4667 / NRRL 2234)</name>
    <dbReference type="NCBI Taxonomy" id="1265868"/>
    <lineage>
        <taxon>Bacteria</taxon>
        <taxon>Bacillati</taxon>
        <taxon>Actinomycetota</taxon>
        <taxon>Actinomycetes</taxon>
        <taxon>Kitasatosporales</taxon>
        <taxon>Streptomycetaceae</taxon>
        <taxon>Streptomyces</taxon>
    </lineage>
</organism>
<keyword evidence="1" id="KW-0472">Membrane</keyword>
<protein>
    <submittedName>
        <fullName evidence="2">ABC transporter permease</fullName>
    </submittedName>
</protein>
<evidence type="ECO:0000256" key="1">
    <source>
        <dbReference type="SAM" id="Phobius"/>
    </source>
</evidence>
<dbReference type="Proteomes" id="UP000011074">
    <property type="component" value="Chromosome"/>
</dbReference>
<feature type="transmembrane region" description="Helical" evidence="1">
    <location>
        <begin position="88"/>
        <end position="107"/>
    </location>
</feature>
<dbReference type="AlphaFoldDB" id="A0A8A1UN11"/>
<reference evidence="2" key="3">
    <citation type="journal article" date="2021" name="bioRxiv">
        <title>Bilateral symmetry of linear streptomycete chromosomes.</title>
        <authorList>
            <person name="Algora-Gallardo L."/>
            <person name="Schniete J.K."/>
            <person name="Mark D.R."/>
            <person name="Hunter I.S."/>
            <person name="Herron P.R."/>
        </authorList>
    </citation>
    <scope>NUCLEOTIDE SEQUENCE</scope>
    <source>
        <strain evidence="2">ATCC 10970</strain>
    </source>
</reference>
<sequence>MRGRARAAALGSGARAGPARGRVREARDVLYAAVAARSFRRYATYRIATASGVFTNTVFGFIIAYTYIALWTERPHLGGYDLPQALTYAWTGQALLAATGLLMGGGMDDLQERIRSGDIAVDLHRPADLQLWWLAADLGRAAFQLIGRGLLPMAVGTLVFPSALPASAATWLLFLLSVALGVVVGFALRYLVALTSFWLLDGAGVSMVAGLLCMFCSGMVLPLNVFPGAFGEVVRLLPWSSMLQVPADVLLGVHDGAGVAGALAFQAGWAAVLLAAGRLLQSVATRKVVVQGG</sequence>
<proteinExistence type="predicted"/>
<dbReference type="Pfam" id="PF06182">
    <property type="entry name" value="ABC2_membrane_6"/>
    <property type="match status" value="1"/>
</dbReference>
<dbReference type="InterPro" id="IPR010390">
    <property type="entry name" value="ABC-2_transporter-like"/>
</dbReference>
<accession>A0A8A1UN11</accession>
<evidence type="ECO:0000313" key="3">
    <source>
        <dbReference type="Proteomes" id="UP000011074"/>
    </source>
</evidence>
<feature type="transmembrane region" description="Helical" evidence="1">
    <location>
        <begin position="170"/>
        <end position="191"/>
    </location>
</feature>
<keyword evidence="1" id="KW-1133">Transmembrane helix</keyword>
<reference evidence="2" key="1">
    <citation type="submission" date="2012-12" db="EMBL/GenBank/DDBJ databases">
        <authorList>
            <person name="Pethick F.E."/>
            <person name="MacFadyen A.C."/>
            <person name="Tang Z."/>
            <person name="Sangal V."/>
            <person name="Tze-Tze L."/>
            <person name="Chu J."/>
            <person name="Guo M."/>
            <person name="Kirby R."/>
            <person name="Hoskisson P.A."/>
            <person name="Herron P.R."/>
            <person name="Hunter I.S."/>
        </authorList>
    </citation>
    <scope>NUCLEOTIDE SEQUENCE</scope>
    <source>
        <strain evidence="2">ATCC 10970</strain>
    </source>
</reference>
<feature type="transmembrane region" description="Helical" evidence="1">
    <location>
        <begin position="198"/>
        <end position="221"/>
    </location>
</feature>
<name>A0A8A1UN11_STRR1</name>
<dbReference type="EMBL" id="CP048261">
    <property type="protein sequence ID" value="QST81308.1"/>
    <property type="molecule type" value="Genomic_DNA"/>
</dbReference>
<feature type="transmembrane region" description="Helical" evidence="1">
    <location>
        <begin position="145"/>
        <end position="164"/>
    </location>
</feature>
<reference evidence="2" key="2">
    <citation type="submission" date="2020-01" db="EMBL/GenBank/DDBJ databases">
        <authorList>
            <person name="Algora L."/>
            <person name="Schniete J.K."/>
            <person name="MacFadyen A."/>
            <person name="Hoskisson P.A."/>
            <person name="Hunter I.S."/>
            <person name="Herron P.R."/>
        </authorList>
    </citation>
    <scope>NUCLEOTIDE SEQUENCE</scope>
    <source>
        <strain evidence="2">ATCC 10970</strain>
    </source>
</reference>